<comment type="subcellular location">
    <subcellularLocation>
        <location evidence="1">Membrane</location>
    </subcellularLocation>
</comment>
<name>A0A835RGE5_VANPL</name>
<keyword evidence="2 4" id="KW-0472">Membrane</keyword>
<evidence type="ECO:0000256" key="2">
    <source>
        <dbReference type="ARBA" id="ARBA00023136"/>
    </source>
</evidence>
<dbReference type="InterPro" id="IPR044839">
    <property type="entry name" value="NDR1-like"/>
</dbReference>
<comment type="caution">
    <text evidence="5">The sequence shown here is derived from an EMBL/GenBank/DDBJ whole genome shotgun (WGS) entry which is preliminary data.</text>
</comment>
<sequence>MEDAAKPVLQKPPGYKDPLVPASAARPPPKKAQLPPAFRHPGKPPRGNRGVRSCCCRFCCYLLVLIFVLAVLLAVAGGIGYLWFEPRLPSFRVQNVTAPVFKVTMTSDGTFLDASATVKIHITNPNAKLGLSCHEAHARVAVADEDGDVEMGTGSAAGYALGKKNSTTTSLSVAAKRSMIDDAVGTRLKARYKSKNVQFLVEMRTKVKFVVSGKSTPNFPLRVKCVAVSLKQVGSGRSLPKCDLNFFNGIF</sequence>
<dbReference type="AlphaFoldDB" id="A0A835RGE5"/>
<dbReference type="OrthoDB" id="333239at2759"/>
<gene>
    <name evidence="5" type="ORF">HPP92_005223</name>
</gene>
<evidence type="ECO:0000256" key="1">
    <source>
        <dbReference type="ARBA" id="ARBA00004370"/>
    </source>
</evidence>
<keyword evidence="6" id="KW-1185">Reference proteome</keyword>
<evidence type="ECO:0000256" key="4">
    <source>
        <dbReference type="SAM" id="Phobius"/>
    </source>
</evidence>
<dbReference type="GO" id="GO:0005886">
    <property type="term" value="C:plasma membrane"/>
    <property type="evidence" value="ECO:0007669"/>
    <property type="project" value="TreeGrafter"/>
</dbReference>
<protein>
    <recommendedName>
        <fullName evidence="7">Late embryogenesis abundant protein LEA-2 subgroup domain-containing protein</fullName>
    </recommendedName>
</protein>
<dbReference type="EMBL" id="JADCNL010000002">
    <property type="protein sequence ID" value="KAG0491825.1"/>
    <property type="molecule type" value="Genomic_DNA"/>
</dbReference>
<feature type="region of interest" description="Disordered" evidence="3">
    <location>
        <begin position="1"/>
        <end position="49"/>
    </location>
</feature>
<keyword evidence="4" id="KW-0812">Transmembrane</keyword>
<proteinExistence type="predicted"/>
<feature type="transmembrane region" description="Helical" evidence="4">
    <location>
        <begin position="61"/>
        <end position="84"/>
    </location>
</feature>
<evidence type="ECO:0000256" key="3">
    <source>
        <dbReference type="SAM" id="MobiDB-lite"/>
    </source>
</evidence>
<reference evidence="5 6" key="1">
    <citation type="journal article" date="2020" name="Nat. Food">
        <title>A phased Vanilla planifolia genome enables genetic improvement of flavour and production.</title>
        <authorList>
            <person name="Hasing T."/>
            <person name="Tang H."/>
            <person name="Brym M."/>
            <person name="Khazi F."/>
            <person name="Huang T."/>
            <person name="Chambers A.H."/>
        </authorList>
    </citation>
    <scope>NUCLEOTIDE SEQUENCE [LARGE SCALE GENOMIC DNA]</scope>
    <source>
        <tissue evidence="5">Leaf</tissue>
    </source>
</reference>
<organism evidence="5 6">
    <name type="scientific">Vanilla planifolia</name>
    <name type="common">Vanilla</name>
    <dbReference type="NCBI Taxonomy" id="51239"/>
    <lineage>
        <taxon>Eukaryota</taxon>
        <taxon>Viridiplantae</taxon>
        <taxon>Streptophyta</taxon>
        <taxon>Embryophyta</taxon>
        <taxon>Tracheophyta</taxon>
        <taxon>Spermatophyta</taxon>
        <taxon>Magnoliopsida</taxon>
        <taxon>Liliopsida</taxon>
        <taxon>Asparagales</taxon>
        <taxon>Orchidaceae</taxon>
        <taxon>Vanilloideae</taxon>
        <taxon>Vanilleae</taxon>
        <taxon>Vanilla</taxon>
    </lineage>
</organism>
<dbReference type="PANTHER" id="PTHR31234:SF35">
    <property type="entry name" value="LATE EMBRYOGENESIS ABUNDANT (LEA) HYDROXYPROLINE-RICH GLYCOPROTEIN FAMILY"/>
    <property type="match status" value="1"/>
</dbReference>
<keyword evidence="4" id="KW-1133">Transmembrane helix</keyword>
<accession>A0A835RGE5</accession>
<dbReference type="GO" id="GO:0098542">
    <property type="term" value="P:defense response to other organism"/>
    <property type="evidence" value="ECO:0007669"/>
    <property type="project" value="InterPro"/>
</dbReference>
<evidence type="ECO:0000313" key="6">
    <source>
        <dbReference type="Proteomes" id="UP000636800"/>
    </source>
</evidence>
<evidence type="ECO:0008006" key="7">
    <source>
        <dbReference type="Google" id="ProtNLM"/>
    </source>
</evidence>
<dbReference type="Proteomes" id="UP000636800">
    <property type="component" value="Chromosome 2"/>
</dbReference>
<dbReference type="PANTHER" id="PTHR31234">
    <property type="entry name" value="LATE EMBRYOGENESIS ABUNDANT (LEA) HYDROXYPROLINE-RICH GLYCOPROTEIN FAMILY"/>
    <property type="match status" value="1"/>
</dbReference>
<evidence type="ECO:0000313" key="5">
    <source>
        <dbReference type="EMBL" id="KAG0491825.1"/>
    </source>
</evidence>